<feature type="non-terminal residue" evidence="1">
    <location>
        <position position="822"/>
    </location>
</feature>
<dbReference type="EMBL" id="GEBQ01005223">
    <property type="protein sequence ID" value="JAT34754.1"/>
    <property type="molecule type" value="Transcribed_RNA"/>
</dbReference>
<name>A0A1B6MFR0_9HEMI</name>
<dbReference type="SUPFAM" id="SSF56672">
    <property type="entry name" value="DNA/RNA polymerases"/>
    <property type="match status" value="1"/>
</dbReference>
<dbReference type="SUPFAM" id="SSF53098">
    <property type="entry name" value="Ribonuclease H-like"/>
    <property type="match status" value="1"/>
</dbReference>
<dbReference type="Gene3D" id="3.30.420.10">
    <property type="entry name" value="Ribonuclease H-like superfamily/Ribonuclease H"/>
    <property type="match status" value="1"/>
</dbReference>
<gene>
    <name evidence="1" type="ORF">g.5060</name>
</gene>
<protein>
    <submittedName>
        <fullName evidence="1">Uncharacterized protein</fullName>
    </submittedName>
</protein>
<organism evidence="1">
    <name type="scientific">Graphocephala atropunctata</name>
    <dbReference type="NCBI Taxonomy" id="36148"/>
    <lineage>
        <taxon>Eukaryota</taxon>
        <taxon>Metazoa</taxon>
        <taxon>Ecdysozoa</taxon>
        <taxon>Arthropoda</taxon>
        <taxon>Hexapoda</taxon>
        <taxon>Insecta</taxon>
        <taxon>Pterygota</taxon>
        <taxon>Neoptera</taxon>
        <taxon>Paraneoptera</taxon>
        <taxon>Hemiptera</taxon>
        <taxon>Auchenorrhyncha</taxon>
        <taxon>Membracoidea</taxon>
        <taxon>Cicadellidae</taxon>
        <taxon>Cicadellinae</taxon>
        <taxon>Cicadellini</taxon>
        <taxon>Graphocephala</taxon>
    </lineage>
</organism>
<dbReference type="GO" id="GO:0071897">
    <property type="term" value="P:DNA biosynthetic process"/>
    <property type="evidence" value="ECO:0007669"/>
    <property type="project" value="UniProtKB-ARBA"/>
</dbReference>
<dbReference type="GO" id="GO:0003676">
    <property type="term" value="F:nucleic acid binding"/>
    <property type="evidence" value="ECO:0007669"/>
    <property type="project" value="InterPro"/>
</dbReference>
<dbReference type="PANTHER" id="PTHR47331:SF1">
    <property type="entry name" value="GAG-LIKE PROTEIN"/>
    <property type="match status" value="1"/>
</dbReference>
<dbReference type="GO" id="GO:0042575">
    <property type="term" value="C:DNA polymerase complex"/>
    <property type="evidence" value="ECO:0007669"/>
    <property type="project" value="UniProtKB-ARBA"/>
</dbReference>
<dbReference type="InterPro" id="IPR036397">
    <property type="entry name" value="RNaseH_sf"/>
</dbReference>
<dbReference type="Pfam" id="PF05380">
    <property type="entry name" value="Peptidase_A17"/>
    <property type="match status" value="1"/>
</dbReference>
<dbReference type="PANTHER" id="PTHR47331">
    <property type="entry name" value="PHD-TYPE DOMAIN-CONTAINING PROTEIN"/>
    <property type="match status" value="1"/>
</dbReference>
<dbReference type="AlphaFoldDB" id="A0A1B6MFR0"/>
<dbReference type="InterPro" id="IPR008042">
    <property type="entry name" value="Retrotrans_Pao"/>
</dbReference>
<dbReference type="InterPro" id="IPR012337">
    <property type="entry name" value="RNaseH-like_sf"/>
</dbReference>
<proteinExistence type="predicted"/>
<dbReference type="InterPro" id="IPR043502">
    <property type="entry name" value="DNA/RNA_pol_sf"/>
</dbReference>
<evidence type="ECO:0000313" key="1">
    <source>
        <dbReference type="EMBL" id="JAT34754.1"/>
    </source>
</evidence>
<accession>A0A1B6MFR0</accession>
<reference evidence="1" key="1">
    <citation type="submission" date="2015-11" db="EMBL/GenBank/DDBJ databases">
        <title>De novo transcriptome assembly of four potential Pierce s Disease insect vectors from Arizona vineyards.</title>
        <authorList>
            <person name="Tassone E.E."/>
        </authorList>
    </citation>
    <scope>NUCLEOTIDE SEQUENCE</scope>
</reference>
<sequence>MSLEKKFQQNSEFKSAYCTFMDEYESLGHMTQVVDPNRQSYYIPHHGIFKNNDTTAKLRVVFNASAQSSSGYSLNDELLVGPKLQTDICKILSLFRLHSHVFTTDIEKMYRQILINPQQRSYQAILWRDSPEKPVSTFLLNTVTYGVSSSPFLALRTLRQLATEHSDQFPLASEVVLNSMFVDDVLWLWMTGGDSLETAKKIKYELISLLGLGGFQLRKWSSNSPELLKDVPSHHQELVFQEDKLENPSIKVLGLKWNPLSDVFLYEVHLGQVPMTKRNILSQVARVFDPLGLITPVVLWAECLIQKLWTLGLDWDQLLPDDLIRLSTKFFESLPQLSQITIPRSVVLPGLINVQLHGFSDASEVGYGCAEYLRTVDNNNKISVSLLMGKCKVAPLKKISIPRLELCGAVLLSKTMKFCQEMLHSKFGRVPTFAWSDSLVTLHWIRSPPHQLKTFVANRVAELQPLIEPANWHHTPTDTNPADCASRGLLPYEILDHSLWWRGPDWLQEDQHSWPNQLLPNSTSEECLAEFRPPSSCVLVAAKGPNCEFTALVERFSNLSKLQACLGWIFRFINNCRKNKETIHSPFLTVKERIYSLHVLVKGTQSHHFADHIKSISTHQTCPSFLQRMSPFLDENGIIRVGGRLKNAQLSFNAKHPMLLPKNSHLTHLLIDYFHAKYLHVGPRTLQSLLSRQFWVISARQVIRNRLSKCLICTKLKGNSLLPYMANLPEARLKQTRPFLNVGVDFGGPFTTKTDKLRKPHMLKSYICLFVCLSTKAIHIELVSSLSTEAFLACLDRFVARRGLCSNIYSDQGTNFIGADRE</sequence>